<comment type="caution">
    <text evidence="2">The sequence shown here is derived from an EMBL/GenBank/DDBJ whole genome shotgun (WGS) entry which is preliminary data.</text>
</comment>
<dbReference type="InterPro" id="IPR002625">
    <property type="entry name" value="Smr_dom"/>
</dbReference>
<name>A0A327YI12_9FLAO</name>
<protein>
    <submittedName>
        <fullName evidence="2">Smr domain-containing protein</fullName>
    </submittedName>
</protein>
<dbReference type="Pfam" id="PF01713">
    <property type="entry name" value="Smr"/>
    <property type="match status" value="1"/>
</dbReference>
<organism evidence="2 3">
    <name type="scientific">Flavobacterium aquaticum</name>
    <dbReference type="NCBI Taxonomy" id="1236486"/>
    <lineage>
        <taxon>Bacteria</taxon>
        <taxon>Pseudomonadati</taxon>
        <taxon>Bacteroidota</taxon>
        <taxon>Flavobacteriia</taxon>
        <taxon>Flavobacteriales</taxon>
        <taxon>Flavobacteriaceae</taxon>
        <taxon>Flavobacterium</taxon>
    </lineage>
</organism>
<proteinExistence type="predicted"/>
<dbReference type="Gene3D" id="3.30.1370.110">
    <property type="match status" value="1"/>
</dbReference>
<accession>A0A327YI12</accession>
<evidence type="ECO:0000313" key="3">
    <source>
        <dbReference type="Proteomes" id="UP000249620"/>
    </source>
</evidence>
<sequence length="194" mass="22228">MMEKTKKKMTQKIEIGDKVAVLDDDISGVVIKVQNNEISVETTDNFVMTFFVNELVKINNSNELSGFFSTQSLGSVLKDKEEPKKRSFVKEKRSRKDEFVLEVDLHIEKLVPSKRGMSNYDILTLQMETAKRQLDFAIKNRMPKVVFIHGVGEGVLKAELDFMLGRYDTISFQDANYQKYGLGATEVYIKQNVK</sequence>
<reference evidence="2 3" key="1">
    <citation type="submission" date="2018-06" db="EMBL/GenBank/DDBJ databases">
        <title>Genomic Encyclopedia of Type Strains, Phase III (KMG-III): the genomes of soil and plant-associated and newly described type strains.</title>
        <authorList>
            <person name="Whitman W."/>
        </authorList>
    </citation>
    <scope>NUCLEOTIDE SEQUENCE [LARGE SCALE GENOMIC DNA]</scope>
    <source>
        <strain evidence="2 3">CGMCC 1.12398</strain>
    </source>
</reference>
<dbReference type="InterPro" id="IPR036063">
    <property type="entry name" value="Smr_dom_sf"/>
</dbReference>
<feature type="domain" description="Smr" evidence="1">
    <location>
        <begin position="130"/>
        <end position="190"/>
    </location>
</feature>
<dbReference type="Proteomes" id="UP000249620">
    <property type="component" value="Unassembled WGS sequence"/>
</dbReference>
<dbReference type="EMBL" id="QLMI01000007">
    <property type="protein sequence ID" value="RAK20660.1"/>
    <property type="molecule type" value="Genomic_DNA"/>
</dbReference>
<keyword evidence="3" id="KW-1185">Reference proteome</keyword>
<evidence type="ECO:0000313" key="2">
    <source>
        <dbReference type="EMBL" id="RAK20660.1"/>
    </source>
</evidence>
<gene>
    <name evidence="2" type="ORF">B0I03_10779</name>
</gene>
<dbReference type="AlphaFoldDB" id="A0A327YI12"/>
<evidence type="ECO:0000259" key="1">
    <source>
        <dbReference type="Pfam" id="PF01713"/>
    </source>
</evidence>